<evidence type="ECO:0000313" key="9">
    <source>
        <dbReference type="EMBL" id="KAB1655655.1"/>
    </source>
</evidence>
<dbReference type="Pfam" id="PF00486">
    <property type="entry name" value="Trans_reg_C"/>
    <property type="match status" value="1"/>
</dbReference>
<dbReference type="SUPFAM" id="SSF46894">
    <property type="entry name" value="C-terminal effector domain of the bipartite response regulators"/>
    <property type="match status" value="1"/>
</dbReference>
<evidence type="ECO:0000256" key="2">
    <source>
        <dbReference type="ARBA" id="ARBA00023012"/>
    </source>
</evidence>
<feature type="region of interest" description="Disordered" evidence="7">
    <location>
        <begin position="1"/>
        <end position="46"/>
    </location>
</feature>
<name>A0A7J5BS68_9MICO</name>
<dbReference type="GO" id="GO:0000156">
    <property type="term" value="F:phosphorelay response regulator activity"/>
    <property type="evidence" value="ECO:0007669"/>
    <property type="project" value="TreeGrafter"/>
</dbReference>
<gene>
    <name evidence="9" type="ORF">F8O01_11670</name>
</gene>
<evidence type="ECO:0000256" key="7">
    <source>
        <dbReference type="SAM" id="MobiDB-lite"/>
    </source>
</evidence>
<comment type="caution">
    <text evidence="9">The sequence shown here is derived from an EMBL/GenBank/DDBJ whole genome shotgun (WGS) entry which is preliminary data.</text>
</comment>
<organism evidence="9 10">
    <name type="scientific">Pseudoclavibacter chungangensis</name>
    <dbReference type="NCBI Taxonomy" id="587635"/>
    <lineage>
        <taxon>Bacteria</taxon>
        <taxon>Bacillati</taxon>
        <taxon>Actinomycetota</taxon>
        <taxon>Actinomycetes</taxon>
        <taxon>Micrococcales</taxon>
        <taxon>Microbacteriaceae</taxon>
        <taxon>Pseudoclavibacter</taxon>
    </lineage>
</organism>
<dbReference type="GO" id="GO:0000976">
    <property type="term" value="F:transcription cis-regulatory region binding"/>
    <property type="evidence" value="ECO:0007669"/>
    <property type="project" value="TreeGrafter"/>
</dbReference>
<keyword evidence="10" id="KW-1185">Reference proteome</keyword>
<dbReference type="CDD" id="cd00383">
    <property type="entry name" value="trans_reg_C"/>
    <property type="match status" value="1"/>
</dbReference>
<dbReference type="Proteomes" id="UP000467240">
    <property type="component" value="Unassembled WGS sequence"/>
</dbReference>
<dbReference type="InterPro" id="IPR036388">
    <property type="entry name" value="WH-like_DNA-bd_sf"/>
</dbReference>
<dbReference type="OrthoDB" id="8927943at2"/>
<proteinExistence type="predicted"/>
<dbReference type="InterPro" id="IPR001867">
    <property type="entry name" value="OmpR/PhoB-type_DNA-bd"/>
</dbReference>
<keyword evidence="3" id="KW-0805">Transcription regulation</keyword>
<dbReference type="AlphaFoldDB" id="A0A7J5BS68"/>
<evidence type="ECO:0000313" key="10">
    <source>
        <dbReference type="Proteomes" id="UP000467240"/>
    </source>
</evidence>
<keyword evidence="5" id="KW-0804">Transcription</keyword>
<dbReference type="PANTHER" id="PTHR48111:SF1">
    <property type="entry name" value="TWO-COMPONENT RESPONSE REGULATOR ORR33"/>
    <property type="match status" value="1"/>
</dbReference>
<feature type="DNA-binding region" description="OmpR/PhoB-type" evidence="6">
    <location>
        <begin position="128"/>
        <end position="227"/>
    </location>
</feature>
<evidence type="ECO:0000256" key="6">
    <source>
        <dbReference type="PROSITE-ProRule" id="PRU01091"/>
    </source>
</evidence>
<dbReference type="InterPro" id="IPR016032">
    <property type="entry name" value="Sig_transdc_resp-reg_C-effctor"/>
</dbReference>
<dbReference type="RefSeq" id="WP_158041043.1">
    <property type="nucleotide sequence ID" value="NZ_JACCFV010000001.1"/>
</dbReference>
<keyword evidence="4 6" id="KW-0238">DNA-binding</keyword>
<dbReference type="PANTHER" id="PTHR48111">
    <property type="entry name" value="REGULATOR OF RPOS"/>
    <property type="match status" value="1"/>
</dbReference>
<dbReference type="GO" id="GO:0006355">
    <property type="term" value="P:regulation of DNA-templated transcription"/>
    <property type="evidence" value="ECO:0007669"/>
    <property type="project" value="InterPro"/>
</dbReference>
<protein>
    <submittedName>
        <fullName evidence="9">Winged helix-turn-helix transcriptional regulator</fullName>
    </submittedName>
</protein>
<keyword evidence="2" id="KW-0902">Two-component regulatory system</keyword>
<reference evidence="9 10" key="1">
    <citation type="submission" date="2019-09" db="EMBL/GenBank/DDBJ databases">
        <title>Phylogeny of genus Pseudoclavibacter and closely related genus.</title>
        <authorList>
            <person name="Li Y."/>
        </authorList>
    </citation>
    <scope>NUCLEOTIDE SEQUENCE [LARGE SCALE GENOMIC DNA]</scope>
    <source>
        <strain evidence="9 10">DSM 23821</strain>
    </source>
</reference>
<accession>A0A7J5BS68</accession>
<evidence type="ECO:0000259" key="8">
    <source>
        <dbReference type="PROSITE" id="PS51755"/>
    </source>
</evidence>
<dbReference type="Gene3D" id="1.10.10.10">
    <property type="entry name" value="Winged helix-like DNA-binding domain superfamily/Winged helix DNA-binding domain"/>
    <property type="match status" value="1"/>
</dbReference>
<evidence type="ECO:0000256" key="4">
    <source>
        <dbReference type="ARBA" id="ARBA00023125"/>
    </source>
</evidence>
<evidence type="ECO:0000256" key="1">
    <source>
        <dbReference type="ARBA" id="ARBA00022553"/>
    </source>
</evidence>
<dbReference type="GO" id="GO:0032993">
    <property type="term" value="C:protein-DNA complex"/>
    <property type="evidence" value="ECO:0007669"/>
    <property type="project" value="TreeGrafter"/>
</dbReference>
<dbReference type="PROSITE" id="PS51755">
    <property type="entry name" value="OMPR_PHOB"/>
    <property type="match status" value="1"/>
</dbReference>
<sequence length="244" mass="26491">MSTASALRTSVPTTAPAPAASRRPAPQAGPAAAAPERSAPHVQPVPSAPEARGFVLYVGLDEVKAALDGTSLTELVEALKRVTGEVAPHAETYAAVALAPKGAGGRDVDVVRLALHEPQALAEQQDDDEETSVEQGVVIDTTRRRVVVSGDNAGLTYKEFELLQALVLREGRTVDRLEIIDILWRDSEEERPNERTIDVHVRRLRAKLGTYGDIVRTVRGTGYRFDRHADVEVVYPMAQSPDRF</sequence>
<dbReference type="EMBL" id="WBJZ01000014">
    <property type="protein sequence ID" value="KAB1655655.1"/>
    <property type="molecule type" value="Genomic_DNA"/>
</dbReference>
<feature type="domain" description="OmpR/PhoB-type" evidence="8">
    <location>
        <begin position="128"/>
        <end position="227"/>
    </location>
</feature>
<dbReference type="SMART" id="SM00862">
    <property type="entry name" value="Trans_reg_C"/>
    <property type="match status" value="1"/>
</dbReference>
<keyword evidence="1" id="KW-0597">Phosphoprotein</keyword>
<evidence type="ECO:0000256" key="3">
    <source>
        <dbReference type="ARBA" id="ARBA00023015"/>
    </source>
</evidence>
<feature type="compositionally biased region" description="Low complexity" evidence="7">
    <location>
        <begin position="9"/>
        <end position="37"/>
    </location>
</feature>
<dbReference type="GO" id="GO:0005829">
    <property type="term" value="C:cytosol"/>
    <property type="evidence" value="ECO:0007669"/>
    <property type="project" value="TreeGrafter"/>
</dbReference>
<evidence type="ECO:0000256" key="5">
    <source>
        <dbReference type="ARBA" id="ARBA00023163"/>
    </source>
</evidence>
<dbReference type="InterPro" id="IPR039420">
    <property type="entry name" value="WalR-like"/>
</dbReference>